<dbReference type="AlphaFoldDB" id="A0A366LVW9"/>
<evidence type="ECO:0000259" key="3">
    <source>
        <dbReference type="PROSITE" id="PS50977"/>
    </source>
</evidence>
<proteinExistence type="predicted"/>
<dbReference type="Proteomes" id="UP000253303">
    <property type="component" value="Unassembled WGS sequence"/>
</dbReference>
<dbReference type="SUPFAM" id="SSF48498">
    <property type="entry name" value="Tetracyclin repressor-like, C-terminal domain"/>
    <property type="match status" value="1"/>
</dbReference>
<dbReference type="InterPro" id="IPR041583">
    <property type="entry name" value="TetR_C_31"/>
</dbReference>
<evidence type="ECO:0000256" key="1">
    <source>
        <dbReference type="ARBA" id="ARBA00023125"/>
    </source>
</evidence>
<evidence type="ECO:0000313" key="4">
    <source>
        <dbReference type="EMBL" id="RBQ17509.1"/>
    </source>
</evidence>
<evidence type="ECO:0000313" key="5">
    <source>
        <dbReference type="Proteomes" id="UP000253303"/>
    </source>
</evidence>
<dbReference type="InterPro" id="IPR036271">
    <property type="entry name" value="Tet_transcr_reg_TetR-rel_C_sf"/>
</dbReference>
<dbReference type="InterPro" id="IPR009057">
    <property type="entry name" value="Homeodomain-like_sf"/>
</dbReference>
<dbReference type="Gene3D" id="1.10.357.10">
    <property type="entry name" value="Tetracycline Repressor, domain 2"/>
    <property type="match status" value="1"/>
</dbReference>
<dbReference type="PROSITE" id="PS50977">
    <property type="entry name" value="HTH_TETR_2"/>
    <property type="match status" value="1"/>
</dbReference>
<protein>
    <recommendedName>
        <fullName evidence="3">HTH tetR-type domain-containing protein</fullName>
    </recommendedName>
</protein>
<reference evidence="4 5" key="1">
    <citation type="submission" date="2018-06" db="EMBL/GenBank/DDBJ databases">
        <title>Sphaerisporangium craniellae sp. nov., isolated from a marine sponge in the South China Sea.</title>
        <authorList>
            <person name="Li L."/>
        </authorList>
    </citation>
    <scope>NUCLEOTIDE SEQUENCE [LARGE SCALE GENOMIC DNA]</scope>
    <source>
        <strain evidence="4 5">LHW63015</strain>
    </source>
</reference>
<feature type="domain" description="HTH tetR-type" evidence="3">
    <location>
        <begin position="2"/>
        <end position="62"/>
    </location>
</feature>
<organism evidence="4 5">
    <name type="scientific">Spongiactinospora rosea</name>
    <dbReference type="NCBI Taxonomy" id="2248750"/>
    <lineage>
        <taxon>Bacteria</taxon>
        <taxon>Bacillati</taxon>
        <taxon>Actinomycetota</taxon>
        <taxon>Actinomycetes</taxon>
        <taxon>Streptosporangiales</taxon>
        <taxon>Streptosporangiaceae</taxon>
        <taxon>Spongiactinospora</taxon>
    </lineage>
</organism>
<comment type="caution">
    <text evidence="4">The sequence shown here is derived from an EMBL/GenBank/DDBJ whole genome shotgun (WGS) entry which is preliminary data.</text>
</comment>
<dbReference type="GO" id="GO:0003677">
    <property type="term" value="F:DNA binding"/>
    <property type="evidence" value="ECO:0007669"/>
    <property type="project" value="UniProtKB-UniRule"/>
</dbReference>
<keyword evidence="1 2" id="KW-0238">DNA-binding</keyword>
<dbReference type="Pfam" id="PF17940">
    <property type="entry name" value="TetR_C_31"/>
    <property type="match status" value="1"/>
</dbReference>
<sequence>MSTRRERAADAAIEVIAEEGMRGLTHRAVDARAGLPPGSASSCYRTRLALLGGVLARMLEQDEASLDRLPQGAWRSPEEVADALAGLLGYWLGPARTRTQARMELYLDASRRSLLWGELDVAGARFLRKAEDGLRAAGVPDPGPAARMFVAQIDGVLFDALARPDGVDGAWLRYTAETIVRSLPGPDVPGYAGGSSRMP</sequence>
<dbReference type="InterPro" id="IPR001647">
    <property type="entry name" value="HTH_TetR"/>
</dbReference>
<gene>
    <name evidence="4" type="ORF">DP939_24355</name>
</gene>
<feature type="DNA-binding region" description="H-T-H motif" evidence="2">
    <location>
        <begin position="25"/>
        <end position="44"/>
    </location>
</feature>
<dbReference type="RefSeq" id="WP_113983074.1">
    <property type="nucleotide sequence ID" value="NZ_QMEY01000011.1"/>
</dbReference>
<evidence type="ECO:0000256" key="2">
    <source>
        <dbReference type="PROSITE-ProRule" id="PRU00335"/>
    </source>
</evidence>
<dbReference type="SUPFAM" id="SSF46689">
    <property type="entry name" value="Homeodomain-like"/>
    <property type="match status" value="1"/>
</dbReference>
<accession>A0A366LVW9</accession>
<dbReference type="EMBL" id="QMEY01000011">
    <property type="protein sequence ID" value="RBQ17509.1"/>
    <property type="molecule type" value="Genomic_DNA"/>
</dbReference>
<keyword evidence="5" id="KW-1185">Reference proteome</keyword>
<name>A0A366LVW9_9ACTN</name>
<dbReference type="OrthoDB" id="7506349at2"/>